<evidence type="ECO:0000313" key="4">
    <source>
        <dbReference type="Proteomes" id="UP000030765"/>
    </source>
</evidence>
<feature type="region of interest" description="Disordered" evidence="1">
    <location>
        <begin position="1"/>
        <end position="39"/>
    </location>
</feature>
<dbReference type="AlphaFoldDB" id="A0A084VGF0"/>
<sequence>MENGTLESIKLDPPHCGNHRQPVRQSSQPVRQQANRDANRCPLPARRRMEAKGSVCSVIRISESNFSALVIGFMLVSALGAARWGRPRESGRLVIPVRAELPVVLCHNWAHECIPRACRKAVCNLFI</sequence>
<evidence type="ECO:0000256" key="1">
    <source>
        <dbReference type="SAM" id="MobiDB-lite"/>
    </source>
</evidence>
<keyword evidence="2" id="KW-0808">Transferase</keyword>
<reference evidence="3" key="2">
    <citation type="submission" date="2020-05" db="UniProtKB">
        <authorList>
            <consortium name="EnsemblMetazoa"/>
        </authorList>
    </citation>
    <scope>IDENTIFICATION</scope>
</reference>
<proteinExistence type="predicted"/>
<accession>A0A084VGF0</accession>
<keyword evidence="2" id="KW-0418">Kinase</keyword>
<evidence type="ECO:0000313" key="3">
    <source>
        <dbReference type="EnsemblMetazoa" id="ASIC004247-PA"/>
    </source>
</evidence>
<reference evidence="2 4" key="1">
    <citation type="journal article" date="2014" name="BMC Genomics">
        <title>Genome sequence of Anopheles sinensis provides insight into genetics basis of mosquito competence for malaria parasites.</title>
        <authorList>
            <person name="Zhou D."/>
            <person name="Zhang D."/>
            <person name="Ding G."/>
            <person name="Shi L."/>
            <person name="Hou Q."/>
            <person name="Ye Y."/>
            <person name="Xu Y."/>
            <person name="Zhou H."/>
            <person name="Xiong C."/>
            <person name="Li S."/>
            <person name="Yu J."/>
            <person name="Hong S."/>
            <person name="Yu X."/>
            <person name="Zou P."/>
            <person name="Chen C."/>
            <person name="Chang X."/>
            <person name="Wang W."/>
            <person name="Lv Y."/>
            <person name="Sun Y."/>
            <person name="Ma L."/>
            <person name="Shen B."/>
            <person name="Zhu C."/>
        </authorList>
    </citation>
    <scope>NUCLEOTIDE SEQUENCE [LARGE SCALE GENOMIC DNA]</scope>
</reference>
<protein>
    <submittedName>
        <fullName evidence="2 3">Pyruvate phosphate dikinase</fullName>
    </submittedName>
</protein>
<keyword evidence="2" id="KW-0670">Pyruvate</keyword>
<evidence type="ECO:0000313" key="2">
    <source>
        <dbReference type="EMBL" id="KFB37044.1"/>
    </source>
</evidence>
<feature type="compositionally biased region" description="Polar residues" evidence="1">
    <location>
        <begin position="23"/>
        <end position="36"/>
    </location>
</feature>
<organism evidence="2">
    <name type="scientific">Anopheles sinensis</name>
    <name type="common">Mosquito</name>
    <dbReference type="NCBI Taxonomy" id="74873"/>
    <lineage>
        <taxon>Eukaryota</taxon>
        <taxon>Metazoa</taxon>
        <taxon>Ecdysozoa</taxon>
        <taxon>Arthropoda</taxon>
        <taxon>Hexapoda</taxon>
        <taxon>Insecta</taxon>
        <taxon>Pterygota</taxon>
        <taxon>Neoptera</taxon>
        <taxon>Endopterygota</taxon>
        <taxon>Diptera</taxon>
        <taxon>Nematocera</taxon>
        <taxon>Culicoidea</taxon>
        <taxon>Culicidae</taxon>
        <taxon>Anophelinae</taxon>
        <taxon>Anopheles</taxon>
    </lineage>
</organism>
<dbReference type="EMBL" id="ATLV01012872">
    <property type="status" value="NOT_ANNOTATED_CDS"/>
    <property type="molecule type" value="Genomic_DNA"/>
</dbReference>
<gene>
    <name evidence="2" type="ORF">ZHAS_00004247</name>
</gene>
<name>A0A084VGF0_ANOSI</name>
<dbReference type="EnsemblMetazoa" id="ASIC004247-RA">
    <property type="protein sequence ID" value="ASIC004247-PA"/>
    <property type="gene ID" value="ASIC004247"/>
</dbReference>
<dbReference type="GO" id="GO:0016301">
    <property type="term" value="F:kinase activity"/>
    <property type="evidence" value="ECO:0007669"/>
    <property type="project" value="UniProtKB-KW"/>
</dbReference>
<dbReference type="VEuPathDB" id="VectorBase:ASIC004247"/>
<dbReference type="EMBL" id="KE524821">
    <property type="protein sequence ID" value="KFB37044.1"/>
    <property type="molecule type" value="Genomic_DNA"/>
</dbReference>
<keyword evidence="4" id="KW-1185">Reference proteome</keyword>
<dbReference type="Proteomes" id="UP000030765">
    <property type="component" value="Unassembled WGS sequence"/>
</dbReference>